<dbReference type="Proteomes" id="UP000249065">
    <property type="component" value="Unassembled WGS sequence"/>
</dbReference>
<name>A0A327M0K8_9PROT</name>
<dbReference type="Gene3D" id="2.40.50.100">
    <property type="match status" value="1"/>
</dbReference>
<evidence type="ECO:0000259" key="4">
    <source>
        <dbReference type="Pfam" id="PF25973"/>
    </source>
</evidence>
<feature type="compositionally biased region" description="Low complexity" evidence="2">
    <location>
        <begin position="236"/>
        <end position="245"/>
    </location>
</feature>
<protein>
    <submittedName>
        <fullName evidence="5">RND transporter</fullName>
    </submittedName>
</protein>
<dbReference type="GO" id="GO:0060003">
    <property type="term" value="P:copper ion export"/>
    <property type="evidence" value="ECO:0007669"/>
    <property type="project" value="TreeGrafter"/>
</dbReference>
<reference evidence="6" key="1">
    <citation type="submission" date="2018-06" db="EMBL/GenBank/DDBJ databases">
        <authorList>
            <person name="Khan S.A."/>
        </authorList>
    </citation>
    <scope>NUCLEOTIDE SEQUENCE [LARGE SCALE GENOMIC DNA]</scope>
    <source>
        <strain evidence="6">DB-1506</strain>
    </source>
</reference>
<dbReference type="InterPro" id="IPR058647">
    <property type="entry name" value="BSH_CzcB-like"/>
</dbReference>
<keyword evidence="6" id="KW-1185">Reference proteome</keyword>
<proteinExistence type="predicted"/>
<evidence type="ECO:0000256" key="2">
    <source>
        <dbReference type="SAM" id="MobiDB-lite"/>
    </source>
</evidence>
<dbReference type="EMBL" id="QLIX01000027">
    <property type="protein sequence ID" value="RAI56076.1"/>
    <property type="molecule type" value="Genomic_DNA"/>
</dbReference>
<sequence length="584" mass="60527">MPSPLQPHRARSPLLRAIALAAMLVLPAAAPPARAGGGDDHTHGPAEHETVTAAAARTRLAVQSETYELVAIRTGPETLTLYLDRTADNAPVADAAIEATLGEETLRAEPQPDGTFLLRSPRLLAPPASLEMVFSITAPGGDDLLIGEWPAEPVPPPAASLAHVHEGLIDDLLHHPWLALGGIFGLGLLFGILLRGGGRPSGGRRLPREVLSALLAFGLGAAPGAARAGDGDHSHGPSAPAAAAGQRPTVDTPRRLPDGTVFLPKPSQRLLEIRTAIAAPETAHRTITLIGRVVTDPNRGGLAQSAVGGRVIPPESGLPRLGQAVRRGEVLALVEPPLPAADRTTIAERLGEIDQLIAAAEARLQRARSLAATGAGTRVQVVDTEIELEGLRRRRAMVRENRVAPEELRAPSDGVIASARVVAGQVVQAQDVLFQVVDPKGLWVEALAHGADAAALNIQGATASAAGGAPMRLALQGFGRALQQQATLVQFAILDPPPGLSVGQPVTVSAQLGAPVEGIVVPRSALVRGGNGEAMVWRHTAPEVFEPAPVRTEPLDAGRVLLAAGVPAGSRVVVRGADLINQVR</sequence>
<accession>A0A327M0K8</accession>
<feature type="region of interest" description="Disordered" evidence="2">
    <location>
        <begin position="226"/>
        <end position="261"/>
    </location>
</feature>
<evidence type="ECO:0000256" key="3">
    <source>
        <dbReference type="SAM" id="SignalP"/>
    </source>
</evidence>
<comment type="caution">
    <text evidence="5">The sequence shown here is derived from an EMBL/GenBank/DDBJ whole genome shotgun (WGS) entry which is preliminary data.</text>
</comment>
<evidence type="ECO:0000256" key="1">
    <source>
        <dbReference type="ARBA" id="ARBA00022448"/>
    </source>
</evidence>
<dbReference type="OrthoDB" id="7297681at2"/>
<dbReference type="AlphaFoldDB" id="A0A327M0K8"/>
<feature type="chain" id="PRO_5016335264" evidence="3">
    <location>
        <begin position="36"/>
        <end position="584"/>
    </location>
</feature>
<dbReference type="GO" id="GO:0015679">
    <property type="term" value="P:plasma membrane copper ion transport"/>
    <property type="evidence" value="ECO:0007669"/>
    <property type="project" value="TreeGrafter"/>
</dbReference>
<keyword evidence="1" id="KW-0813">Transport</keyword>
<evidence type="ECO:0000313" key="5">
    <source>
        <dbReference type="EMBL" id="RAI56076.1"/>
    </source>
</evidence>
<dbReference type="SUPFAM" id="SSF111369">
    <property type="entry name" value="HlyD-like secretion proteins"/>
    <property type="match status" value="1"/>
</dbReference>
<dbReference type="PANTHER" id="PTHR30097:SF4">
    <property type="entry name" value="SLR6042 PROTEIN"/>
    <property type="match status" value="1"/>
</dbReference>
<evidence type="ECO:0000313" key="6">
    <source>
        <dbReference type="Proteomes" id="UP000249065"/>
    </source>
</evidence>
<organism evidence="5 6">
    <name type="scientific">Roseicella frigidaeris</name>
    <dbReference type="NCBI Taxonomy" id="2230885"/>
    <lineage>
        <taxon>Bacteria</taxon>
        <taxon>Pseudomonadati</taxon>
        <taxon>Pseudomonadota</taxon>
        <taxon>Alphaproteobacteria</taxon>
        <taxon>Acetobacterales</taxon>
        <taxon>Roseomonadaceae</taxon>
        <taxon>Roseicella</taxon>
    </lineage>
</organism>
<dbReference type="Gene3D" id="2.40.420.20">
    <property type="match status" value="1"/>
</dbReference>
<dbReference type="InterPro" id="IPR051909">
    <property type="entry name" value="MFP_Cation_Efflux"/>
</dbReference>
<feature type="signal peptide" evidence="3">
    <location>
        <begin position="1"/>
        <end position="35"/>
    </location>
</feature>
<dbReference type="PANTHER" id="PTHR30097">
    <property type="entry name" value="CATION EFFLUX SYSTEM PROTEIN CUSB"/>
    <property type="match status" value="1"/>
</dbReference>
<gene>
    <name evidence="5" type="ORF">DOO78_22815</name>
</gene>
<keyword evidence="3" id="KW-0732">Signal</keyword>
<dbReference type="Pfam" id="PF25973">
    <property type="entry name" value="BSH_CzcB"/>
    <property type="match status" value="1"/>
</dbReference>
<dbReference type="GO" id="GO:0030313">
    <property type="term" value="C:cell envelope"/>
    <property type="evidence" value="ECO:0007669"/>
    <property type="project" value="TreeGrafter"/>
</dbReference>
<feature type="domain" description="CzcB-like barrel-sandwich hybrid" evidence="4">
    <location>
        <begin position="320"/>
        <end position="438"/>
    </location>
</feature>